<dbReference type="SUPFAM" id="SSF56112">
    <property type="entry name" value="Protein kinase-like (PK-like)"/>
    <property type="match status" value="1"/>
</dbReference>
<organism evidence="6 7">
    <name type="scientific">Rhizopus microsporus</name>
    <dbReference type="NCBI Taxonomy" id="58291"/>
    <lineage>
        <taxon>Eukaryota</taxon>
        <taxon>Fungi</taxon>
        <taxon>Fungi incertae sedis</taxon>
        <taxon>Mucoromycota</taxon>
        <taxon>Mucoromycotina</taxon>
        <taxon>Mucoromycetes</taxon>
        <taxon>Mucorales</taxon>
        <taxon>Mucorineae</taxon>
        <taxon>Rhizopodaceae</taxon>
        <taxon>Rhizopus</taxon>
    </lineage>
</organism>
<feature type="compositionally biased region" description="Low complexity" evidence="3">
    <location>
        <begin position="583"/>
        <end position="599"/>
    </location>
</feature>
<dbReference type="Gene3D" id="2.120.10.80">
    <property type="entry name" value="Kelch-type beta propeller"/>
    <property type="match status" value="1"/>
</dbReference>
<feature type="region of interest" description="Disordered" evidence="3">
    <location>
        <begin position="575"/>
        <end position="602"/>
    </location>
</feature>
<feature type="transmembrane region" description="Helical" evidence="4">
    <location>
        <begin position="298"/>
        <end position="321"/>
    </location>
</feature>
<dbReference type="Gene3D" id="1.10.510.10">
    <property type="entry name" value="Transferase(Phosphotransferase) domain 1"/>
    <property type="match status" value="1"/>
</dbReference>
<dbReference type="Pfam" id="PF00069">
    <property type="entry name" value="Pkinase"/>
    <property type="match status" value="1"/>
</dbReference>
<evidence type="ECO:0000256" key="4">
    <source>
        <dbReference type="SAM" id="Phobius"/>
    </source>
</evidence>
<dbReference type="GO" id="GO:0004674">
    <property type="term" value="F:protein serine/threonine kinase activity"/>
    <property type="evidence" value="ECO:0007669"/>
    <property type="project" value="TreeGrafter"/>
</dbReference>
<dbReference type="AlphaFoldDB" id="A0A1X0SD67"/>
<evidence type="ECO:0000256" key="3">
    <source>
        <dbReference type="SAM" id="MobiDB-lite"/>
    </source>
</evidence>
<dbReference type="InterPro" id="IPR056737">
    <property type="entry name" value="Beta-prop_ATRN-MKLN-like"/>
</dbReference>
<feature type="region of interest" description="Disordered" evidence="3">
    <location>
        <begin position="494"/>
        <end position="514"/>
    </location>
</feature>
<dbReference type="GO" id="GO:0005634">
    <property type="term" value="C:nucleus"/>
    <property type="evidence" value="ECO:0007669"/>
    <property type="project" value="TreeGrafter"/>
</dbReference>
<name>A0A1X0SD67_RHIZD</name>
<feature type="compositionally biased region" description="Low complexity" evidence="3">
    <location>
        <begin position="494"/>
        <end position="511"/>
    </location>
</feature>
<keyword evidence="2" id="KW-0677">Repeat</keyword>
<dbReference type="GO" id="GO:0005737">
    <property type="term" value="C:cytoplasm"/>
    <property type="evidence" value="ECO:0007669"/>
    <property type="project" value="TreeGrafter"/>
</dbReference>
<keyword evidence="4" id="KW-1133">Transmembrane helix</keyword>
<feature type="compositionally biased region" description="Low complexity" evidence="3">
    <location>
        <begin position="269"/>
        <end position="282"/>
    </location>
</feature>
<keyword evidence="6" id="KW-0418">Kinase</keyword>
<evidence type="ECO:0000259" key="5">
    <source>
        <dbReference type="PROSITE" id="PS50011"/>
    </source>
</evidence>
<dbReference type="Pfam" id="PF24981">
    <property type="entry name" value="Beta-prop_ATRN-LZTR1"/>
    <property type="match status" value="1"/>
</dbReference>
<dbReference type="InterPro" id="IPR000719">
    <property type="entry name" value="Prot_kinase_dom"/>
</dbReference>
<evidence type="ECO:0000256" key="1">
    <source>
        <dbReference type="ARBA" id="ARBA00022441"/>
    </source>
</evidence>
<feature type="region of interest" description="Disordered" evidence="3">
    <location>
        <begin position="329"/>
        <end position="348"/>
    </location>
</feature>
<feature type="region of interest" description="Disordered" evidence="3">
    <location>
        <begin position="269"/>
        <end position="293"/>
    </location>
</feature>
<keyword evidence="4" id="KW-0472">Membrane</keyword>
<accession>A0A1X0SD67</accession>
<gene>
    <name evidence="6" type="ORF">BCV71DRAFT_172459</name>
</gene>
<feature type="region of interest" description="Disordered" evidence="3">
    <location>
        <begin position="458"/>
        <end position="478"/>
    </location>
</feature>
<keyword evidence="4" id="KW-0812">Transmembrane</keyword>
<feature type="transmembrane region" description="Helical" evidence="4">
    <location>
        <begin position="931"/>
        <end position="949"/>
    </location>
</feature>
<keyword evidence="1" id="KW-0880">Kelch repeat</keyword>
<evidence type="ECO:0000313" key="6">
    <source>
        <dbReference type="EMBL" id="ORE22088.1"/>
    </source>
</evidence>
<feature type="domain" description="Protein kinase" evidence="5">
    <location>
        <begin position="647"/>
        <end position="929"/>
    </location>
</feature>
<dbReference type="GO" id="GO:0005524">
    <property type="term" value="F:ATP binding"/>
    <property type="evidence" value="ECO:0007669"/>
    <property type="project" value="InterPro"/>
</dbReference>
<dbReference type="SUPFAM" id="SSF117281">
    <property type="entry name" value="Kelch motif"/>
    <property type="match status" value="1"/>
</dbReference>
<dbReference type="EMBL" id="KV921270">
    <property type="protein sequence ID" value="ORE22088.1"/>
    <property type="molecule type" value="Genomic_DNA"/>
</dbReference>
<dbReference type="PROSITE" id="PS50011">
    <property type="entry name" value="PROTEIN_KINASE_DOM"/>
    <property type="match status" value="1"/>
</dbReference>
<protein>
    <submittedName>
        <fullName evidence="6">Kinase-like protein</fullName>
    </submittedName>
</protein>
<dbReference type="InterPro" id="IPR011009">
    <property type="entry name" value="Kinase-like_dom_sf"/>
</dbReference>
<dbReference type="SMART" id="SM00220">
    <property type="entry name" value="S_TKc"/>
    <property type="match status" value="1"/>
</dbReference>
<proteinExistence type="predicted"/>
<dbReference type="OMA" id="STQTWDT"/>
<evidence type="ECO:0000256" key="2">
    <source>
        <dbReference type="ARBA" id="ARBA00022737"/>
    </source>
</evidence>
<reference evidence="6 7" key="1">
    <citation type="journal article" date="2016" name="Proc. Natl. Acad. Sci. U.S.A.">
        <title>Lipid metabolic changes in an early divergent fungus govern the establishment of a mutualistic symbiosis with endobacteria.</title>
        <authorList>
            <person name="Lastovetsky O.A."/>
            <person name="Gaspar M.L."/>
            <person name="Mondo S.J."/>
            <person name="LaButti K.M."/>
            <person name="Sandor L."/>
            <person name="Grigoriev I.V."/>
            <person name="Henry S.A."/>
            <person name="Pawlowska T.E."/>
        </authorList>
    </citation>
    <scope>NUCLEOTIDE SEQUENCE [LARGE SCALE GENOMIC DNA]</scope>
    <source>
        <strain evidence="6 7">ATCC 11559</strain>
    </source>
</reference>
<dbReference type="Proteomes" id="UP000242381">
    <property type="component" value="Unassembled WGS sequence"/>
</dbReference>
<dbReference type="PANTHER" id="PTHR44167">
    <property type="entry name" value="OVARIAN-SPECIFIC SERINE/THREONINE-PROTEIN KINASE LOK-RELATED"/>
    <property type="match status" value="1"/>
</dbReference>
<dbReference type="InterPro" id="IPR015915">
    <property type="entry name" value="Kelch-typ_b-propeller"/>
</dbReference>
<sequence length="953" mass="105913">MLPQIYIRATNLPSQGQLLTWVSNTTTTNVLQKLDINSWTWSFPTTNFQAAAAKVSGYSMTTVNNTVYTFGGLSVDNNGFPIVNAVQNTLSFIDASSFQVSTGSNGLGLTDHTMCYIKKMNSLITFGGSTTGNPADVSDAINIYNLSTRTWNVQGLTTSITPGGRRLHTANCFDDFMIIFGGGSTQPFDSDVWVLNATAYPNLFWERKSIANAADGPNPRMGHSAVLDNENKKLYIFGGWGVTATNDSNMYVLDVNNWSWTKVKTTGYPNLNPPSSTNTTTIPPSPTAGSDSHSKTGIIAGATVGGIALLVIAALALFFFLRKRKREETKDVNSSSIQDEDEQFVVDTTSSTPKEYYYNHMNDATGRPPYRMSKAWSSTSFARHSEIGDYSDKVVTGVLEAMSDDGTMAATHGSQRSESFRHSKVLLVSDGQVPNEITAQKPNEFSVAIRRDLHQHRLVDHHRASSSSQPAPGEGDDENWTFADSLSPIQYINSSSHQLSTATTSTQTWDTTEARRRQQIPLTHHHPSSVISMPVIAQTVTQPPETPPPTSIDTKPSTQQVDMYRRMSPLDVLASLGQSHDPNNTNNNSSSSNSSSSGSLHESFTILKQSTKGVTPPSTSSSISDHHHSHPKFLMPILLMLPKRYQLDSSIRPIVGPSNVILFVNNIETNQPLAIKLFGRREAWERECRTLVKLKSPFMVDLLEVLTMQANEDVDQEDDVKYAIVMERLDETLVSFMRKTDVQPRAVIRDILQALAWCHSRGIAFCDLKPSNVMHRFGKEWKLIDFEASRTIGEECVGVITPRYCAPEVAKATTYGLEGASGVVATASVDLWSLGCLLYELETKKALFPNSIKDETILHFISHPSPSTPILNNGLRWNEERELDIPQLDRIIPNQHTRHVIKTLLSRDPLQRGSAQQWLVKYYQMNKMMKLIFYYILYSKILISIRIMSTLHY</sequence>
<dbReference type="PANTHER" id="PTHR44167:SF18">
    <property type="entry name" value="PROTEIN KINASE DOMAIN-CONTAINING PROTEIN"/>
    <property type="match status" value="1"/>
</dbReference>
<evidence type="ECO:0000313" key="7">
    <source>
        <dbReference type="Proteomes" id="UP000242381"/>
    </source>
</evidence>
<dbReference type="GO" id="GO:0044773">
    <property type="term" value="P:mitotic DNA damage checkpoint signaling"/>
    <property type="evidence" value="ECO:0007669"/>
    <property type="project" value="TreeGrafter"/>
</dbReference>
<dbReference type="VEuPathDB" id="FungiDB:BCV72DRAFT_257619"/>
<keyword evidence="6" id="KW-0808">Transferase</keyword>